<protein>
    <submittedName>
        <fullName evidence="1">Uncharacterized protein</fullName>
    </submittedName>
</protein>
<proteinExistence type="predicted"/>
<sequence length="45" mass="4654">MTLDIAEIASLTTNVAMAGSVAHMVDSGDEVFEMLVAIASLVSSR</sequence>
<evidence type="ECO:0000313" key="1">
    <source>
        <dbReference type="EMBL" id="MBR0552833.1"/>
    </source>
</evidence>
<dbReference type="RefSeq" id="WP_284054099.1">
    <property type="nucleotide sequence ID" value="NZ_JAGRQC010000003.1"/>
</dbReference>
<organism evidence="1 2">
    <name type="scientific">Stakelama marina</name>
    <dbReference type="NCBI Taxonomy" id="2826939"/>
    <lineage>
        <taxon>Bacteria</taxon>
        <taxon>Pseudomonadati</taxon>
        <taxon>Pseudomonadota</taxon>
        <taxon>Alphaproteobacteria</taxon>
        <taxon>Sphingomonadales</taxon>
        <taxon>Sphingomonadaceae</taxon>
        <taxon>Stakelama</taxon>
    </lineage>
</organism>
<accession>A0A8T4IE61</accession>
<evidence type="ECO:0000313" key="2">
    <source>
        <dbReference type="Proteomes" id="UP000676996"/>
    </source>
</evidence>
<comment type="caution">
    <text evidence="1">The sequence shown here is derived from an EMBL/GenBank/DDBJ whole genome shotgun (WGS) entry which is preliminary data.</text>
</comment>
<keyword evidence="2" id="KW-1185">Reference proteome</keyword>
<dbReference type="AlphaFoldDB" id="A0A8T4IE61"/>
<reference evidence="1" key="1">
    <citation type="submission" date="2021-04" db="EMBL/GenBank/DDBJ databases">
        <title>Ouciella asimina sp. nov., isolated from the surface seawater in the hydrothermal field of Okinawa Trough.</title>
        <authorList>
            <person name="Shuang W."/>
        </authorList>
    </citation>
    <scope>NUCLEOTIDE SEQUENCE</scope>
    <source>
        <strain evidence="1">LXI357</strain>
    </source>
</reference>
<dbReference type="Proteomes" id="UP000676996">
    <property type="component" value="Unassembled WGS sequence"/>
</dbReference>
<name>A0A8T4IE61_9SPHN</name>
<gene>
    <name evidence="1" type="ORF">J7S20_09980</name>
</gene>
<dbReference type="EMBL" id="JAGRQC010000003">
    <property type="protein sequence ID" value="MBR0552833.1"/>
    <property type="molecule type" value="Genomic_DNA"/>
</dbReference>